<dbReference type="Proteomes" id="UP001219518">
    <property type="component" value="Unassembled WGS sequence"/>
</dbReference>
<reference evidence="2" key="1">
    <citation type="submission" date="2021-07" db="EMBL/GenBank/DDBJ databases">
        <authorList>
            <person name="Catto M.A."/>
            <person name="Jacobson A."/>
            <person name="Kennedy G."/>
            <person name="Labadie P."/>
            <person name="Hunt B.G."/>
            <person name="Srinivasan R."/>
        </authorList>
    </citation>
    <scope>NUCLEOTIDE SEQUENCE</scope>
    <source>
        <strain evidence="2">PL_HMW_Pooled</strain>
        <tissue evidence="2">Head</tissue>
    </source>
</reference>
<organism evidence="2 3">
    <name type="scientific">Frankliniella fusca</name>
    <dbReference type="NCBI Taxonomy" id="407009"/>
    <lineage>
        <taxon>Eukaryota</taxon>
        <taxon>Metazoa</taxon>
        <taxon>Ecdysozoa</taxon>
        <taxon>Arthropoda</taxon>
        <taxon>Hexapoda</taxon>
        <taxon>Insecta</taxon>
        <taxon>Pterygota</taxon>
        <taxon>Neoptera</taxon>
        <taxon>Paraneoptera</taxon>
        <taxon>Thysanoptera</taxon>
        <taxon>Terebrantia</taxon>
        <taxon>Thripoidea</taxon>
        <taxon>Thripidae</taxon>
        <taxon>Frankliniella</taxon>
    </lineage>
</organism>
<sequence>MYVWFRKAKATTQSQRKGAGATGLERKVSFNPMVQQKIITPLQRNKRLSMPPAPQAASTSINSHTDSSEPITPVEKLRTFSRYWGVNSP</sequence>
<dbReference type="AlphaFoldDB" id="A0AAE1GY57"/>
<evidence type="ECO:0000313" key="3">
    <source>
        <dbReference type="Proteomes" id="UP001219518"/>
    </source>
</evidence>
<gene>
    <name evidence="2" type="ORF">KUF71_021001</name>
</gene>
<feature type="region of interest" description="Disordered" evidence="1">
    <location>
        <begin position="43"/>
        <end position="72"/>
    </location>
</feature>
<evidence type="ECO:0000313" key="2">
    <source>
        <dbReference type="EMBL" id="KAK3911189.1"/>
    </source>
</evidence>
<dbReference type="EMBL" id="JAHWGI010000245">
    <property type="protein sequence ID" value="KAK3911189.1"/>
    <property type="molecule type" value="Genomic_DNA"/>
</dbReference>
<keyword evidence="3" id="KW-1185">Reference proteome</keyword>
<name>A0AAE1GY57_9NEOP</name>
<accession>A0AAE1GY57</accession>
<comment type="caution">
    <text evidence="2">The sequence shown here is derived from an EMBL/GenBank/DDBJ whole genome shotgun (WGS) entry which is preliminary data.</text>
</comment>
<protein>
    <submittedName>
        <fullName evidence="2">Pre-mRNA-processing factor 31</fullName>
    </submittedName>
</protein>
<evidence type="ECO:0000256" key="1">
    <source>
        <dbReference type="SAM" id="MobiDB-lite"/>
    </source>
</evidence>
<feature type="compositionally biased region" description="Polar residues" evidence="1">
    <location>
        <begin position="56"/>
        <end position="70"/>
    </location>
</feature>
<reference evidence="2" key="2">
    <citation type="journal article" date="2023" name="BMC Genomics">
        <title>Pest status, molecular evolution, and epigenetic factors derived from the genome assembly of Frankliniella fusca, a thysanopteran phytovirus vector.</title>
        <authorList>
            <person name="Catto M.A."/>
            <person name="Labadie P.E."/>
            <person name="Jacobson A.L."/>
            <person name="Kennedy G.G."/>
            <person name="Srinivasan R."/>
            <person name="Hunt B.G."/>
        </authorList>
    </citation>
    <scope>NUCLEOTIDE SEQUENCE</scope>
    <source>
        <strain evidence="2">PL_HMW_Pooled</strain>
    </source>
</reference>
<proteinExistence type="predicted"/>